<reference evidence="4 5" key="1">
    <citation type="submission" date="2016-10" db="EMBL/GenBank/DDBJ databases">
        <authorList>
            <person name="de Groot N.N."/>
        </authorList>
    </citation>
    <scope>NUCLEOTIDE SEQUENCE [LARGE SCALE GENOMIC DNA]</scope>
    <source>
        <strain evidence="4 5">DSM 23126</strain>
    </source>
</reference>
<dbReference type="InterPro" id="IPR029058">
    <property type="entry name" value="AB_hydrolase_fold"/>
</dbReference>
<dbReference type="PROSITE" id="PS01173">
    <property type="entry name" value="LIPASE_GDXG_HIS"/>
    <property type="match status" value="1"/>
</dbReference>
<dbReference type="EMBL" id="FNNC01000003">
    <property type="protein sequence ID" value="SDW56328.1"/>
    <property type="molecule type" value="Genomic_DNA"/>
</dbReference>
<evidence type="ECO:0000256" key="1">
    <source>
        <dbReference type="ARBA" id="ARBA00010515"/>
    </source>
</evidence>
<name>A0A1H2UK54_9BACI</name>
<feature type="domain" description="Alpha/beta hydrolase fold-3" evidence="3">
    <location>
        <begin position="76"/>
        <end position="286"/>
    </location>
</feature>
<keyword evidence="2" id="KW-0378">Hydrolase</keyword>
<dbReference type="OrthoDB" id="9815425at2"/>
<keyword evidence="5" id="KW-1185">Reference proteome</keyword>
<dbReference type="RefSeq" id="WP_091613865.1">
    <property type="nucleotide sequence ID" value="NZ_FNNC01000003.1"/>
</dbReference>
<dbReference type="InterPro" id="IPR050300">
    <property type="entry name" value="GDXG_lipolytic_enzyme"/>
</dbReference>
<dbReference type="InterPro" id="IPR013094">
    <property type="entry name" value="AB_hydrolase_3"/>
</dbReference>
<dbReference type="PANTHER" id="PTHR48081">
    <property type="entry name" value="AB HYDROLASE SUPERFAMILY PROTEIN C4A8.06C"/>
    <property type="match status" value="1"/>
</dbReference>
<accession>A0A1H2UK54</accession>
<dbReference type="Gene3D" id="3.40.50.1820">
    <property type="entry name" value="alpha/beta hydrolase"/>
    <property type="match status" value="1"/>
</dbReference>
<dbReference type="PANTHER" id="PTHR48081:SF8">
    <property type="entry name" value="ALPHA_BETA HYDROLASE FOLD-3 DOMAIN-CONTAINING PROTEIN-RELATED"/>
    <property type="match status" value="1"/>
</dbReference>
<dbReference type="InterPro" id="IPR002168">
    <property type="entry name" value="Lipase_GDXG_HIS_AS"/>
</dbReference>
<organism evidence="4 5">
    <name type="scientific">Marinococcus luteus</name>
    <dbReference type="NCBI Taxonomy" id="1122204"/>
    <lineage>
        <taxon>Bacteria</taxon>
        <taxon>Bacillati</taxon>
        <taxon>Bacillota</taxon>
        <taxon>Bacilli</taxon>
        <taxon>Bacillales</taxon>
        <taxon>Bacillaceae</taxon>
        <taxon>Marinococcus</taxon>
    </lineage>
</organism>
<evidence type="ECO:0000256" key="2">
    <source>
        <dbReference type="ARBA" id="ARBA00022801"/>
    </source>
</evidence>
<dbReference type="Pfam" id="PF07859">
    <property type="entry name" value="Abhydrolase_3"/>
    <property type="match status" value="1"/>
</dbReference>
<comment type="similarity">
    <text evidence="1">Belongs to the 'GDXG' lipolytic enzyme family.</text>
</comment>
<dbReference type="GO" id="GO:0016787">
    <property type="term" value="F:hydrolase activity"/>
    <property type="evidence" value="ECO:0007669"/>
    <property type="project" value="UniProtKB-KW"/>
</dbReference>
<evidence type="ECO:0000259" key="3">
    <source>
        <dbReference type="Pfam" id="PF07859"/>
    </source>
</evidence>
<gene>
    <name evidence="4" type="ORF">SAMN05421781_1755</name>
</gene>
<proteinExistence type="inferred from homology"/>
<dbReference type="SUPFAM" id="SSF53474">
    <property type="entry name" value="alpha/beta-Hydrolases"/>
    <property type="match status" value="1"/>
</dbReference>
<dbReference type="AlphaFoldDB" id="A0A1H2UK54"/>
<protein>
    <submittedName>
        <fullName evidence="4">Acetyl esterase</fullName>
    </submittedName>
</protein>
<dbReference type="Proteomes" id="UP000199488">
    <property type="component" value="Unassembled WGS sequence"/>
</dbReference>
<evidence type="ECO:0000313" key="4">
    <source>
        <dbReference type="EMBL" id="SDW56328.1"/>
    </source>
</evidence>
<evidence type="ECO:0000313" key="5">
    <source>
        <dbReference type="Proteomes" id="UP000199488"/>
    </source>
</evidence>
<dbReference type="STRING" id="1122204.SAMN05421781_1755"/>
<sequence>MELRDHVRKYLEQNSSFEVETVEEVVDERRRRNEMTLAPSERPAVAEVLDKDIDLEGRTLTVRRYKPVSEEPLPVVIFFHGGGFAVGSLETHDAFCRVLANELKAYVVAVDYRLAPKHPFPSGVYDCLDAVRWVLSEYREWPNTEDRFYLCGDSAGANIVYAASTLLRNEQTYLEGQMLLYPVADFYNREEDPAYVSYHRFSEGYGLTAKNIGDFWAHYLSAWDERRDPLAVPMRDDAKRENPPTLVITAEYDVLRDEGEELARQLKEANAEVHHHRVDGTIHGFISQFPLEEDGQEAMNYMRAFVHKQIGK</sequence>